<gene>
    <name evidence="2" type="ORF">Mlute_02547</name>
</gene>
<reference evidence="2 3" key="1">
    <citation type="submission" date="2018-08" db="EMBL/GenBank/DDBJ databases">
        <title>Meiothermus luteus KCTC 52599 genome sequencing project.</title>
        <authorList>
            <person name="Da Costa M.S."/>
            <person name="Albuquerque L."/>
            <person name="Raposo P."/>
            <person name="Froufe H.J.C."/>
            <person name="Barroso C.S."/>
            <person name="Egas C."/>
        </authorList>
    </citation>
    <scope>NUCLEOTIDE SEQUENCE [LARGE SCALE GENOMIC DNA]</scope>
    <source>
        <strain evidence="2 3">KCTC 52599</strain>
    </source>
</reference>
<feature type="transmembrane region" description="Helical" evidence="1">
    <location>
        <begin position="68"/>
        <end position="91"/>
    </location>
</feature>
<dbReference type="OrthoDB" id="9915273at2"/>
<evidence type="ECO:0000313" key="2">
    <source>
        <dbReference type="EMBL" id="RIH82281.1"/>
    </source>
</evidence>
<keyword evidence="1" id="KW-0812">Transmembrane</keyword>
<name>A0A399EJF2_9DEIN</name>
<accession>A0A399EJF2</accession>
<organism evidence="2 3">
    <name type="scientific">Meiothermus luteus</name>
    <dbReference type="NCBI Taxonomy" id="2026184"/>
    <lineage>
        <taxon>Bacteria</taxon>
        <taxon>Thermotogati</taxon>
        <taxon>Deinococcota</taxon>
        <taxon>Deinococci</taxon>
        <taxon>Thermales</taxon>
        <taxon>Thermaceae</taxon>
        <taxon>Meiothermus</taxon>
    </lineage>
</organism>
<proteinExistence type="predicted"/>
<sequence length="114" mass="12472">MALKDPDPKAIREAQRGLLWAFLLALAILAGIVALLSGLTLLRLWPYAPALWAGQPVQPSPGVQINPSLLWVSLAAFGTSTGLLLASVWALRWLKRAWASSPVEALPKRRKKRK</sequence>
<dbReference type="EMBL" id="QWKZ01000116">
    <property type="protein sequence ID" value="RIH82281.1"/>
    <property type="molecule type" value="Genomic_DNA"/>
</dbReference>
<keyword evidence="3" id="KW-1185">Reference proteome</keyword>
<dbReference type="RefSeq" id="WP_119361062.1">
    <property type="nucleotide sequence ID" value="NZ_QWKZ01000116.1"/>
</dbReference>
<feature type="transmembrane region" description="Helical" evidence="1">
    <location>
        <begin position="21"/>
        <end position="48"/>
    </location>
</feature>
<keyword evidence="1" id="KW-0472">Membrane</keyword>
<evidence type="ECO:0000256" key="1">
    <source>
        <dbReference type="SAM" id="Phobius"/>
    </source>
</evidence>
<protein>
    <submittedName>
        <fullName evidence="2">Uncharacterized protein</fullName>
    </submittedName>
</protein>
<comment type="caution">
    <text evidence="2">The sequence shown here is derived from an EMBL/GenBank/DDBJ whole genome shotgun (WGS) entry which is preliminary data.</text>
</comment>
<dbReference type="AlphaFoldDB" id="A0A399EJF2"/>
<keyword evidence="1" id="KW-1133">Transmembrane helix</keyword>
<evidence type="ECO:0000313" key="3">
    <source>
        <dbReference type="Proteomes" id="UP000265800"/>
    </source>
</evidence>
<dbReference type="Proteomes" id="UP000265800">
    <property type="component" value="Unassembled WGS sequence"/>
</dbReference>